<keyword evidence="1" id="KW-0732">Signal</keyword>
<evidence type="ECO:0000313" key="3">
    <source>
        <dbReference type="Proteomes" id="UP000324965"/>
    </source>
</evidence>
<dbReference type="EMBL" id="VDFC01000049">
    <property type="protein sequence ID" value="KAA0929844.1"/>
    <property type="molecule type" value="Genomic_DNA"/>
</dbReference>
<name>A0A5B0AJ33_9ACTN</name>
<keyword evidence="3" id="KW-1185">Reference proteome</keyword>
<gene>
    <name evidence="2" type="ORF">FGF04_30175</name>
</gene>
<dbReference type="Proteomes" id="UP000324965">
    <property type="component" value="Unassembled WGS sequence"/>
</dbReference>
<feature type="chain" id="PRO_5023111488" description="Secreted protein" evidence="1">
    <location>
        <begin position="25"/>
        <end position="74"/>
    </location>
</feature>
<organism evidence="2 3">
    <name type="scientific">Streptomyces apricus</name>
    <dbReference type="NCBI Taxonomy" id="1828112"/>
    <lineage>
        <taxon>Bacteria</taxon>
        <taxon>Bacillati</taxon>
        <taxon>Actinomycetota</taxon>
        <taxon>Actinomycetes</taxon>
        <taxon>Kitasatosporales</taxon>
        <taxon>Streptomycetaceae</taxon>
        <taxon>Streptomyces</taxon>
    </lineage>
</organism>
<sequence>MIKKIACVSVLAAALLAAAPAAQAASAPAQAASAPVPSAGAPGAGLLHSVLGALEVGNPVASPSKLLPSGLLGR</sequence>
<proteinExistence type="predicted"/>
<comment type="caution">
    <text evidence="2">The sequence shown here is derived from an EMBL/GenBank/DDBJ whole genome shotgun (WGS) entry which is preliminary data.</text>
</comment>
<evidence type="ECO:0008006" key="4">
    <source>
        <dbReference type="Google" id="ProtNLM"/>
    </source>
</evidence>
<reference evidence="2 3" key="1">
    <citation type="submission" date="2019-05" db="EMBL/GenBank/DDBJ databases">
        <authorList>
            <person name="Hariharan J."/>
            <person name="Choudoir M.J."/>
            <person name="Diebold P."/>
            <person name="Panke-Buisse K."/>
            <person name="Buckley D.H."/>
        </authorList>
    </citation>
    <scope>NUCLEOTIDE SEQUENCE [LARGE SCALE GENOMIC DNA]</scope>
    <source>
        <strain evidence="2 3">SUN51</strain>
    </source>
</reference>
<evidence type="ECO:0000256" key="1">
    <source>
        <dbReference type="SAM" id="SignalP"/>
    </source>
</evidence>
<protein>
    <recommendedName>
        <fullName evidence="4">Secreted protein</fullName>
    </recommendedName>
</protein>
<dbReference type="AlphaFoldDB" id="A0A5B0AJ33"/>
<dbReference type="RefSeq" id="WP_149514531.1">
    <property type="nucleotide sequence ID" value="NZ_VDFC01000049.1"/>
</dbReference>
<evidence type="ECO:0000313" key="2">
    <source>
        <dbReference type="EMBL" id="KAA0929844.1"/>
    </source>
</evidence>
<feature type="signal peptide" evidence="1">
    <location>
        <begin position="1"/>
        <end position="24"/>
    </location>
</feature>
<accession>A0A5B0AJ33</accession>